<dbReference type="PROSITE" id="PS50888">
    <property type="entry name" value="BHLH"/>
    <property type="match status" value="1"/>
</dbReference>
<dbReference type="Gene3D" id="4.10.280.10">
    <property type="entry name" value="Helix-loop-helix DNA-binding domain"/>
    <property type="match status" value="1"/>
</dbReference>
<protein>
    <submittedName>
        <fullName evidence="3">BHLH domain-containing protein</fullName>
    </submittedName>
</protein>
<keyword evidence="2" id="KW-1185">Reference proteome</keyword>
<dbReference type="GO" id="GO:0032502">
    <property type="term" value="P:developmental process"/>
    <property type="evidence" value="ECO:0007669"/>
    <property type="project" value="TreeGrafter"/>
</dbReference>
<evidence type="ECO:0000313" key="3">
    <source>
        <dbReference type="WBParaSite" id="ACRNAN_scaffold2714.g22021.t1"/>
    </source>
</evidence>
<dbReference type="Pfam" id="PF00010">
    <property type="entry name" value="HLH"/>
    <property type="match status" value="1"/>
</dbReference>
<dbReference type="PANTHER" id="PTHR23349">
    <property type="entry name" value="BASIC HELIX-LOOP-HELIX TRANSCRIPTION FACTOR, TWIST"/>
    <property type="match status" value="1"/>
</dbReference>
<dbReference type="SUPFAM" id="SSF47459">
    <property type="entry name" value="HLH, helix-loop-helix DNA-binding domain"/>
    <property type="match status" value="1"/>
</dbReference>
<feature type="domain" description="BHLH" evidence="1">
    <location>
        <begin position="62"/>
        <end position="114"/>
    </location>
</feature>
<reference evidence="3" key="1">
    <citation type="submission" date="2022-11" db="UniProtKB">
        <authorList>
            <consortium name="WormBaseParasite"/>
        </authorList>
    </citation>
    <scope>IDENTIFICATION</scope>
</reference>
<dbReference type="GO" id="GO:0000977">
    <property type="term" value="F:RNA polymerase II transcription regulatory region sequence-specific DNA binding"/>
    <property type="evidence" value="ECO:0007669"/>
    <property type="project" value="TreeGrafter"/>
</dbReference>
<sequence>MCEFLDHVYVQQWPEFEEKNNNTWESCRNGQAENANTACSHDAKMIEHTAEDDNDFSVCYEEDRSAANVRERKRMSGINGAFADLRSCIPTFPFEKRLSKIDTLNLAIAYMNMLEDILETDMDSHDYVQSIVDKTRRGEISNAQWCTSDLLARLNWIDWERLGIKPVL</sequence>
<dbReference type="Proteomes" id="UP000887540">
    <property type="component" value="Unplaced"/>
</dbReference>
<dbReference type="GO" id="GO:0046983">
    <property type="term" value="F:protein dimerization activity"/>
    <property type="evidence" value="ECO:0007669"/>
    <property type="project" value="InterPro"/>
</dbReference>
<evidence type="ECO:0000313" key="2">
    <source>
        <dbReference type="Proteomes" id="UP000887540"/>
    </source>
</evidence>
<dbReference type="InterPro" id="IPR050283">
    <property type="entry name" value="E-box_TF_Regulators"/>
</dbReference>
<dbReference type="GO" id="GO:0000981">
    <property type="term" value="F:DNA-binding transcription factor activity, RNA polymerase II-specific"/>
    <property type="evidence" value="ECO:0007669"/>
    <property type="project" value="TreeGrafter"/>
</dbReference>
<name>A0A914DKB2_9BILA</name>
<organism evidence="2 3">
    <name type="scientific">Acrobeloides nanus</name>
    <dbReference type="NCBI Taxonomy" id="290746"/>
    <lineage>
        <taxon>Eukaryota</taxon>
        <taxon>Metazoa</taxon>
        <taxon>Ecdysozoa</taxon>
        <taxon>Nematoda</taxon>
        <taxon>Chromadorea</taxon>
        <taxon>Rhabditida</taxon>
        <taxon>Tylenchina</taxon>
        <taxon>Cephalobomorpha</taxon>
        <taxon>Cephaloboidea</taxon>
        <taxon>Cephalobidae</taxon>
        <taxon>Acrobeloides</taxon>
    </lineage>
</organism>
<accession>A0A914DKB2</accession>
<proteinExistence type="predicted"/>
<dbReference type="PANTHER" id="PTHR23349:SF97">
    <property type="entry name" value="BHLH DOMAIN-CONTAINING PROTEIN"/>
    <property type="match status" value="1"/>
</dbReference>
<dbReference type="AlphaFoldDB" id="A0A914DKB2"/>
<dbReference type="InterPro" id="IPR011598">
    <property type="entry name" value="bHLH_dom"/>
</dbReference>
<dbReference type="SMART" id="SM00353">
    <property type="entry name" value="HLH"/>
    <property type="match status" value="1"/>
</dbReference>
<dbReference type="WBParaSite" id="ACRNAN_scaffold2714.g22021.t1">
    <property type="protein sequence ID" value="ACRNAN_scaffold2714.g22021.t1"/>
    <property type="gene ID" value="ACRNAN_scaffold2714.g22021"/>
</dbReference>
<dbReference type="InterPro" id="IPR036638">
    <property type="entry name" value="HLH_DNA-bd_sf"/>
</dbReference>
<evidence type="ECO:0000259" key="1">
    <source>
        <dbReference type="PROSITE" id="PS50888"/>
    </source>
</evidence>